<evidence type="ECO:0000313" key="2">
    <source>
        <dbReference type="EMBL" id="KEO90816.1"/>
    </source>
</evidence>
<dbReference type="Gene3D" id="3.30.1360.200">
    <property type="match status" value="1"/>
</dbReference>
<reference evidence="2 3" key="1">
    <citation type="submission" date="2014-04" db="EMBL/GenBank/DDBJ databases">
        <title>A comprehensive comparison of genomes of Erythrobacter spp. strains.</title>
        <authorList>
            <person name="Zheng Q."/>
        </authorList>
    </citation>
    <scope>NUCLEOTIDE SEQUENCE [LARGE SCALE GENOMIC DNA]</scope>
    <source>
        <strain evidence="2 3">DSM 6997</strain>
    </source>
</reference>
<gene>
    <name evidence="2" type="ORF">EH31_07195</name>
</gene>
<dbReference type="EMBL" id="JMIW01000002">
    <property type="protein sequence ID" value="KEO90816.1"/>
    <property type="molecule type" value="Genomic_DNA"/>
</dbReference>
<protein>
    <recommendedName>
        <fullName evidence="1">SecDF P1 head subdomain domain-containing protein</fullName>
    </recommendedName>
</protein>
<accession>A0A074M7T1</accession>
<evidence type="ECO:0000313" key="3">
    <source>
        <dbReference type="Proteomes" id="UP000027647"/>
    </source>
</evidence>
<dbReference type="Pfam" id="PF22599">
    <property type="entry name" value="SecDF_P1_head"/>
    <property type="match status" value="1"/>
</dbReference>
<dbReference type="AlphaFoldDB" id="A0A074M7T1"/>
<dbReference type="InterPro" id="IPR054384">
    <property type="entry name" value="SecDF_P1_head"/>
</dbReference>
<dbReference type="RefSeq" id="WP_034959266.1">
    <property type="nucleotide sequence ID" value="NZ_JMIW01000002.1"/>
</dbReference>
<organism evidence="2 3">
    <name type="scientific">Erythrobacter longus</name>
    <dbReference type="NCBI Taxonomy" id="1044"/>
    <lineage>
        <taxon>Bacteria</taxon>
        <taxon>Pseudomonadati</taxon>
        <taxon>Pseudomonadota</taxon>
        <taxon>Alphaproteobacteria</taxon>
        <taxon>Sphingomonadales</taxon>
        <taxon>Erythrobacteraceae</taxon>
        <taxon>Erythrobacter/Porphyrobacter group</taxon>
        <taxon>Erythrobacter</taxon>
    </lineage>
</organism>
<comment type="caution">
    <text evidence="2">The sequence shown here is derived from an EMBL/GenBank/DDBJ whole genome shotgun (WGS) entry which is preliminary data.</text>
</comment>
<dbReference type="STRING" id="1044.EH31_07195"/>
<dbReference type="Proteomes" id="UP000027647">
    <property type="component" value="Unassembled WGS sequence"/>
</dbReference>
<keyword evidence="3" id="KW-1185">Reference proteome</keyword>
<evidence type="ECO:0000259" key="1">
    <source>
        <dbReference type="Pfam" id="PF22599"/>
    </source>
</evidence>
<sequence length="142" mass="15389">MMLVLPLAPFLMFETPFMAQSDAQPIVFRIPSEEPGPPLSSFEICFDKVERVQIGTLYGYGNLSMTIVLNDVGAKELAEATIANAGKKAEVVQGDDVIVSPIINEPLLAGSFEISGLETIEHAEQLRQALLGRCPPAKDETE</sequence>
<name>A0A074M7T1_ERYLO</name>
<feature type="domain" description="SecDF P1 head subdomain" evidence="1">
    <location>
        <begin position="51"/>
        <end position="129"/>
    </location>
</feature>
<proteinExistence type="predicted"/>